<evidence type="ECO:0000259" key="9">
    <source>
        <dbReference type="Pfam" id="PF00291"/>
    </source>
</evidence>
<reference evidence="10 11" key="1">
    <citation type="submission" date="2019-03" db="EMBL/GenBank/DDBJ databases">
        <title>Genomic Encyclopedia of Type Strains, Phase IV (KMG-IV): sequencing the most valuable type-strain genomes for metagenomic binning, comparative biology and taxonomic classification.</title>
        <authorList>
            <person name="Goeker M."/>
        </authorList>
    </citation>
    <scope>NUCLEOTIDE SEQUENCE [LARGE SCALE GENOMIC DNA]</scope>
    <source>
        <strain evidence="10 11">DSM 45765</strain>
    </source>
</reference>
<dbReference type="InterPro" id="IPR001926">
    <property type="entry name" value="TrpB-like_PALP"/>
</dbReference>
<comment type="caution">
    <text evidence="10">The sequence shown here is derived from an EMBL/GenBank/DDBJ whole genome shotgun (WGS) entry which is preliminary data.</text>
</comment>
<dbReference type="SUPFAM" id="SSF53686">
    <property type="entry name" value="Tryptophan synthase beta subunit-like PLP-dependent enzymes"/>
    <property type="match status" value="1"/>
</dbReference>
<sequence>MISSSEIQRAYPTLKPYLRRTPILRLGPGDLGTPGTPGSAATLTLKLEQLQRAGSFKTRGAFANLLLREIPRAGVVAASGGNHGAAVAYAAQQLGVAATIFVPTISAPAKIERIERFGAKLVVGGDRYADALEAARRHIADTGALDIPAFDQPETLLGAGTLGLELAEQTSEVDTVLVPVGGSGLIGGIAAYFAGSVRVIGVEPSAAPTLTAALAQGAPTDAPTGGIAADALAPKRIGELPFDIARSFVHDVVLVEDADIQRARTLLWETVRVIAEPAASVGVAAVLSGAYQPEADERVAIVVSGANSTVNWPE</sequence>
<dbReference type="EMBL" id="SLXQ01000008">
    <property type="protein sequence ID" value="TCP50001.1"/>
    <property type="molecule type" value="Genomic_DNA"/>
</dbReference>
<comment type="cofactor">
    <cofactor evidence="2">
        <name>pyridoxal 5'-phosphate</name>
        <dbReference type="ChEBI" id="CHEBI:597326"/>
    </cofactor>
</comment>
<feature type="domain" description="Tryptophan synthase beta chain-like PALP" evidence="9">
    <location>
        <begin position="17"/>
        <end position="305"/>
    </location>
</feature>
<dbReference type="CDD" id="cd01562">
    <property type="entry name" value="Thr-dehyd"/>
    <property type="match status" value="1"/>
</dbReference>
<comment type="function">
    <text evidence="7">Catalyzes the anaerobic formation of alpha-ketobutyrate and ammonia from threonine in a two-step reaction. The first step involved a dehydration of threonine and a production of enamine intermediates (aminocrotonate), which tautomerizes to its imine form (iminobutyrate). Both intermediates are unstable and short-lived. The second step is the nonenzymatic hydrolysis of the enamine/imine intermediates to form 2-ketobutyrate and free ammonia. In the low water environment of the cell, the second step is accelerated by RidA.</text>
</comment>
<keyword evidence="11" id="KW-1185">Reference proteome</keyword>
<dbReference type="PANTHER" id="PTHR48078:SF6">
    <property type="entry name" value="L-THREONINE DEHYDRATASE CATABOLIC TDCB"/>
    <property type="match status" value="1"/>
</dbReference>
<dbReference type="RefSeq" id="WP_132878319.1">
    <property type="nucleotide sequence ID" value="NZ_SLXQ01000008.1"/>
</dbReference>
<evidence type="ECO:0000256" key="2">
    <source>
        <dbReference type="ARBA" id="ARBA00001933"/>
    </source>
</evidence>
<dbReference type="EC" id="4.3.1.19" evidence="4"/>
<dbReference type="Gene3D" id="3.40.50.1100">
    <property type="match status" value="2"/>
</dbReference>
<dbReference type="InterPro" id="IPR036052">
    <property type="entry name" value="TrpB-like_PALP_sf"/>
</dbReference>
<comment type="similarity">
    <text evidence="3">Belongs to the serine/threonine dehydratase family.</text>
</comment>
<proteinExistence type="inferred from homology"/>
<organism evidence="10 11">
    <name type="scientific">Tamaricihabitans halophyticus</name>
    <dbReference type="NCBI Taxonomy" id="1262583"/>
    <lineage>
        <taxon>Bacteria</taxon>
        <taxon>Bacillati</taxon>
        <taxon>Actinomycetota</taxon>
        <taxon>Actinomycetes</taxon>
        <taxon>Pseudonocardiales</taxon>
        <taxon>Pseudonocardiaceae</taxon>
        <taxon>Tamaricihabitans</taxon>
    </lineage>
</organism>
<dbReference type="GO" id="GO:0006567">
    <property type="term" value="P:L-threonine catabolic process"/>
    <property type="evidence" value="ECO:0007669"/>
    <property type="project" value="TreeGrafter"/>
</dbReference>
<evidence type="ECO:0000256" key="5">
    <source>
        <dbReference type="ARBA" id="ARBA00022898"/>
    </source>
</evidence>
<gene>
    <name evidence="10" type="ORF">EV191_10887</name>
</gene>
<evidence type="ECO:0000256" key="6">
    <source>
        <dbReference type="ARBA" id="ARBA00023239"/>
    </source>
</evidence>
<keyword evidence="5" id="KW-0663">Pyridoxal phosphate</keyword>
<evidence type="ECO:0000256" key="8">
    <source>
        <dbReference type="ARBA" id="ARBA00031427"/>
    </source>
</evidence>
<evidence type="ECO:0000313" key="11">
    <source>
        <dbReference type="Proteomes" id="UP000294911"/>
    </source>
</evidence>
<dbReference type="InterPro" id="IPR050147">
    <property type="entry name" value="Ser/Thr_Dehydratase"/>
</dbReference>
<dbReference type="GO" id="GO:0006565">
    <property type="term" value="P:L-serine catabolic process"/>
    <property type="evidence" value="ECO:0007669"/>
    <property type="project" value="TreeGrafter"/>
</dbReference>
<comment type="catalytic activity">
    <reaction evidence="1">
        <text>L-threonine = 2-oxobutanoate + NH4(+)</text>
        <dbReference type="Rhea" id="RHEA:22108"/>
        <dbReference type="ChEBI" id="CHEBI:16763"/>
        <dbReference type="ChEBI" id="CHEBI:28938"/>
        <dbReference type="ChEBI" id="CHEBI:57926"/>
        <dbReference type="EC" id="4.3.1.19"/>
    </reaction>
</comment>
<evidence type="ECO:0000256" key="7">
    <source>
        <dbReference type="ARBA" id="ARBA00025527"/>
    </source>
</evidence>
<dbReference type="GO" id="GO:0003941">
    <property type="term" value="F:L-serine ammonia-lyase activity"/>
    <property type="evidence" value="ECO:0007669"/>
    <property type="project" value="TreeGrafter"/>
</dbReference>
<accession>A0A4R2QSH5</accession>
<dbReference type="AlphaFoldDB" id="A0A4R2QSH5"/>
<dbReference type="NCBIfam" id="NF006094">
    <property type="entry name" value="PRK08246.1"/>
    <property type="match status" value="1"/>
</dbReference>
<evidence type="ECO:0000256" key="3">
    <source>
        <dbReference type="ARBA" id="ARBA00010869"/>
    </source>
</evidence>
<dbReference type="Proteomes" id="UP000294911">
    <property type="component" value="Unassembled WGS sequence"/>
</dbReference>
<dbReference type="GO" id="GO:0009097">
    <property type="term" value="P:isoleucine biosynthetic process"/>
    <property type="evidence" value="ECO:0007669"/>
    <property type="project" value="TreeGrafter"/>
</dbReference>
<dbReference type="GO" id="GO:0004794">
    <property type="term" value="F:threonine deaminase activity"/>
    <property type="evidence" value="ECO:0007669"/>
    <property type="project" value="UniProtKB-EC"/>
</dbReference>
<evidence type="ECO:0000256" key="1">
    <source>
        <dbReference type="ARBA" id="ARBA00001274"/>
    </source>
</evidence>
<dbReference type="Pfam" id="PF00291">
    <property type="entry name" value="PALP"/>
    <property type="match status" value="1"/>
</dbReference>
<dbReference type="FunFam" id="3.40.50.1100:FF:000005">
    <property type="entry name" value="Threonine dehydratase catabolic"/>
    <property type="match status" value="1"/>
</dbReference>
<keyword evidence="6 10" id="KW-0456">Lyase</keyword>
<dbReference type="PANTHER" id="PTHR48078">
    <property type="entry name" value="THREONINE DEHYDRATASE, MITOCHONDRIAL-RELATED"/>
    <property type="match status" value="1"/>
</dbReference>
<protein>
    <recommendedName>
        <fullName evidence="4">threonine ammonia-lyase</fullName>
        <ecNumber evidence="4">4.3.1.19</ecNumber>
    </recommendedName>
    <alternativeName>
        <fullName evidence="8">Threonine deaminase</fullName>
    </alternativeName>
</protein>
<evidence type="ECO:0000313" key="10">
    <source>
        <dbReference type="EMBL" id="TCP50001.1"/>
    </source>
</evidence>
<dbReference type="OrthoDB" id="4408011at2"/>
<name>A0A4R2QSH5_9PSEU</name>
<evidence type="ECO:0000256" key="4">
    <source>
        <dbReference type="ARBA" id="ARBA00012096"/>
    </source>
</evidence>